<feature type="region of interest" description="Disordered" evidence="1">
    <location>
        <begin position="20"/>
        <end position="42"/>
    </location>
</feature>
<proteinExistence type="predicted"/>
<organism evidence="2">
    <name type="scientific">Rhizophora mucronata</name>
    <name type="common">Asiatic mangrove</name>
    <dbReference type="NCBI Taxonomy" id="61149"/>
    <lineage>
        <taxon>Eukaryota</taxon>
        <taxon>Viridiplantae</taxon>
        <taxon>Streptophyta</taxon>
        <taxon>Embryophyta</taxon>
        <taxon>Tracheophyta</taxon>
        <taxon>Spermatophyta</taxon>
        <taxon>Magnoliopsida</taxon>
        <taxon>eudicotyledons</taxon>
        <taxon>Gunneridae</taxon>
        <taxon>Pentapetalae</taxon>
        <taxon>rosids</taxon>
        <taxon>fabids</taxon>
        <taxon>Malpighiales</taxon>
        <taxon>Rhizophoraceae</taxon>
        <taxon>Rhizophora</taxon>
    </lineage>
</organism>
<accession>A0A2P2K2T2</accession>
<dbReference type="AlphaFoldDB" id="A0A2P2K2T2"/>
<sequence>MKVAPKSMVLSIANGIEPGPGNGALPPVLGPADGIEPGPENGALPQGLGLADGIEPCVEAAEVFFADETPNLVRRKVVTLPTISNTPCLACSKKSPKPFLDFPISS</sequence>
<reference evidence="2" key="1">
    <citation type="submission" date="2018-02" db="EMBL/GenBank/DDBJ databases">
        <title>Rhizophora mucronata_Transcriptome.</title>
        <authorList>
            <person name="Meera S.P."/>
            <person name="Sreeshan A."/>
            <person name="Augustine A."/>
        </authorList>
    </citation>
    <scope>NUCLEOTIDE SEQUENCE</scope>
    <source>
        <tissue evidence="2">Leaf</tissue>
    </source>
</reference>
<dbReference type="EMBL" id="GGEC01019552">
    <property type="protein sequence ID" value="MBX00036.1"/>
    <property type="molecule type" value="Transcribed_RNA"/>
</dbReference>
<protein>
    <submittedName>
        <fullName evidence="2">Uncharacterized protein MANES_15G079400</fullName>
    </submittedName>
</protein>
<evidence type="ECO:0000313" key="2">
    <source>
        <dbReference type="EMBL" id="MBX00036.1"/>
    </source>
</evidence>
<name>A0A2P2K2T2_RHIMU</name>
<evidence type="ECO:0000256" key="1">
    <source>
        <dbReference type="SAM" id="MobiDB-lite"/>
    </source>
</evidence>